<feature type="binding site" evidence="13">
    <location>
        <position position="32"/>
    </location>
    <ligand>
        <name>NADPH</name>
        <dbReference type="ChEBI" id="CHEBI:57783"/>
    </ligand>
</feature>
<dbReference type="NCBIfam" id="NF000940">
    <property type="entry name" value="PRK00094.1-2"/>
    <property type="match status" value="1"/>
</dbReference>
<dbReference type="FunFam" id="3.40.50.720:FF:000019">
    <property type="entry name" value="Glycerol-3-phosphate dehydrogenase [NAD(P)+]"/>
    <property type="match status" value="1"/>
</dbReference>
<comment type="catalytic activity">
    <reaction evidence="9">
        <text>sn-glycerol 3-phosphate + NADP(+) = dihydroxyacetone phosphate + NADPH + H(+)</text>
        <dbReference type="Rhea" id="RHEA:11096"/>
        <dbReference type="ChEBI" id="CHEBI:15378"/>
        <dbReference type="ChEBI" id="CHEBI:57597"/>
        <dbReference type="ChEBI" id="CHEBI:57642"/>
        <dbReference type="ChEBI" id="CHEBI:57783"/>
        <dbReference type="ChEBI" id="CHEBI:58349"/>
        <dbReference type="EC" id="1.1.1.94"/>
    </reaction>
    <physiologicalReaction direction="right-to-left" evidence="9">
        <dbReference type="Rhea" id="RHEA:11098"/>
    </physiologicalReaction>
</comment>
<dbReference type="GO" id="GO:0051287">
    <property type="term" value="F:NAD binding"/>
    <property type="evidence" value="ECO:0007669"/>
    <property type="project" value="InterPro"/>
</dbReference>
<dbReference type="RefSeq" id="WP_012002056.1">
    <property type="nucleotide sequence ID" value="NC_009828.1"/>
</dbReference>
<evidence type="ECO:0000259" key="19">
    <source>
        <dbReference type="Pfam" id="PF07479"/>
    </source>
</evidence>
<feature type="binding site" evidence="13">
    <location>
        <position position="247"/>
    </location>
    <ligand>
        <name>sn-glycerol 3-phosphate</name>
        <dbReference type="ChEBI" id="CHEBI:57597"/>
    </ligand>
</feature>
<feature type="binding site" evidence="13">
    <location>
        <position position="31"/>
    </location>
    <ligand>
        <name>NADPH</name>
        <dbReference type="ChEBI" id="CHEBI:57783"/>
    </ligand>
</feature>
<evidence type="ECO:0000256" key="10">
    <source>
        <dbReference type="ARBA" id="ARBA00066687"/>
    </source>
</evidence>
<feature type="binding site" evidence="13">
    <location>
        <position position="272"/>
    </location>
    <ligand>
        <name>NADPH</name>
        <dbReference type="ChEBI" id="CHEBI:57783"/>
    </ligand>
</feature>
<evidence type="ECO:0000256" key="9">
    <source>
        <dbReference type="ARBA" id="ARBA00052716"/>
    </source>
</evidence>
<evidence type="ECO:0000256" key="6">
    <source>
        <dbReference type="ARBA" id="ARBA00023098"/>
    </source>
</evidence>
<evidence type="ECO:0000256" key="7">
    <source>
        <dbReference type="ARBA" id="ARBA00023209"/>
    </source>
</evidence>
<dbReference type="InterPro" id="IPR006109">
    <property type="entry name" value="G3P_DH_NAD-dep_C"/>
</dbReference>
<dbReference type="eggNOG" id="COG0240">
    <property type="taxonomic scope" value="Bacteria"/>
</dbReference>
<comment type="pathway">
    <text evidence="13">Membrane lipid metabolism; glycerophospholipid metabolism.</text>
</comment>
<evidence type="ECO:0000313" key="20">
    <source>
        <dbReference type="EMBL" id="ABV32575.1"/>
    </source>
</evidence>
<evidence type="ECO:0000256" key="15">
    <source>
        <dbReference type="PIRSR" id="PIRSR000114-2"/>
    </source>
</evidence>
<dbReference type="Pfam" id="PF07479">
    <property type="entry name" value="NAD_Gly3P_dh_C"/>
    <property type="match status" value="1"/>
</dbReference>
<dbReference type="GO" id="GO:0006650">
    <property type="term" value="P:glycerophospholipid metabolic process"/>
    <property type="evidence" value="ECO:0007669"/>
    <property type="project" value="UniProtKB-UniRule"/>
</dbReference>
<evidence type="ECO:0000256" key="14">
    <source>
        <dbReference type="PIRSR" id="PIRSR000114-1"/>
    </source>
</evidence>
<dbReference type="HAMAP" id="MF_00394">
    <property type="entry name" value="NAD_Glyc3P_dehydrog"/>
    <property type="match status" value="1"/>
</dbReference>
<dbReference type="Proteomes" id="UP000002016">
    <property type="component" value="Chromosome"/>
</dbReference>
<keyword evidence="8 13" id="KW-1208">Phospholipid metabolism</keyword>
<dbReference type="NCBIfam" id="NF000942">
    <property type="entry name" value="PRK00094.1-4"/>
    <property type="match status" value="1"/>
</dbReference>
<dbReference type="EC" id="1.1.1.94" evidence="10 13"/>
<dbReference type="AlphaFoldDB" id="A8F347"/>
<organism evidence="20 21">
    <name type="scientific">Pseudothermotoga lettingae (strain ATCC BAA-301 / DSM 14385 / NBRC 107922 / TMO)</name>
    <name type="common">Thermotoga lettingae</name>
    <dbReference type="NCBI Taxonomy" id="416591"/>
    <lineage>
        <taxon>Bacteria</taxon>
        <taxon>Thermotogati</taxon>
        <taxon>Thermotogota</taxon>
        <taxon>Thermotogae</taxon>
        <taxon>Thermotogales</taxon>
        <taxon>Thermotogaceae</taxon>
        <taxon>Pseudothermotoga</taxon>
    </lineage>
</organism>
<keyword evidence="3 13" id="KW-0521">NADP</keyword>
<evidence type="ECO:0000256" key="4">
    <source>
        <dbReference type="ARBA" id="ARBA00023002"/>
    </source>
</evidence>
<feature type="binding site" evidence="13">
    <location>
        <position position="248"/>
    </location>
    <ligand>
        <name>NADPH</name>
        <dbReference type="ChEBI" id="CHEBI:57783"/>
    </ligand>
</feature>
<name>A8F347_PSELT</name>
<feature type="binding site" evidence="13">
    <location>
        <position position="249"/>
    </location>
    <ligand>
        <name>sn-glycerol 3-phosphate</name>
        <dbReference type="ChEBI" id="CHEBI:57597"/>
    </ligand>
</feature>
<evidence type="ECO:0000313" key="21">
    <source>
        <dbReference type="Proteomes" id="UP000002016"/>
    </source>
</evidence>
<dbReference type="UniPathway" id="UPA00940"/>
<comment type="function">
    <text evidence="13">Catalyzes the reduction of the glycolytic intermediate dihydroxyacetone phosphate (DHAP) to sn-glycerol 3-phosphate (G3P), the key precursor for phospholipid synthesis.</text>
</comment>
<sequence length="336" mass="36944" precursor="true">MKFSILGAGSWGTAFAKLLVENGHEVLIWARREELADKINKYHANDDYLPNVRLPETLIASSDISSAVHFSDNLVIAVPTKYVDETMAKIERKPAVIVNLSKGIDEKLRTISSIVKSRWRDADYLVLSGPCHAVEVAKRLPTSVVIAGPNSITEAFQQAFSNDYFRVYVNDDVLGVEISGAVKNVIAIAAGILDGLGQWHNAKAALITRGLQEIARFGLSLGARSPLTFMGLAGMGDLIVTCTSPYSRNRYVGEMIGKGMALKDILSQMKMVAEGVYTVGPLLRMADSLHIDMPICRQVYDVLFRKKDPYQAISELMSRPLKMEIDLTQIGPESDL</sequence>
<feature type="binding site" evidence="15">
    <location>
        <begin position="248"/>
        <end position="249"/>
    </location>
    <ligand>
        <name>substrate</name>
    </ligand>
</feature>
<dbReference type="GO" id="GO:0046168">
    <property type="term" value="P:glycerol-3-phosphate catabolic process"/>
    <property type="evidence" value="ECO:0007669"/>
    <property type="project" value="InterPro"/>
</dbReference>
<dbReference type="STRING" id="416591.Tlet_0002"/>
<feature type="binding site" evidence="13">
    <location>
        <position position="129"/>
    </location>
    <ligand>
        <name>sn-glycerol 3-phosphate</name>
        <dbReference type="ChEBI" id="CHEBI:57597"/>
    </ligand>
</feature>
<keyword evidence="13" id="KW-0963">Cytoplasm</keyword>
<feature type="binding site" evidence="13">
    <location>
        <position position="102"/>
    </location>
    <ligand>
        <name>NADPH</name>
        <dbReference type="ChEBI" id="CHEBI:57783"/>
    </ligand>
</feature>
<dbReference type="Pfam" id="PF01210">
    <property type="entry name" value="NAD_Gly3P_dh_N"/>
    <property type="match status" value="1"/>
</dbReference>
<evidence type="ECO:0000256" key="11">
    <source>
        <dbReference type="ARBA" id="ARBA00069372"/>
    </source>
</evidence>
<keyword evidence="21" id="KW-1185">Reference proteome</keyword>
<feature type="binding site" evidence="13">
    <location>
        <position position="237"/>
    </location>
    <ligand>
        <name>sn-glycerol 3-phosphate</name>
        <dbReference type="ChEBI" id="CHEBI:57597"/>
    </ligand>
</feature>
<dbReference type="GO" id="GO:0141153">
    <property type="term" value="F:glycerol-3-phosphate dehydrogenase (NADP+) activity"/>
    <property type="evidence" value="ECO:0007669"/>
    <property type="project" value="RHEA"/>
</dbReference>
<dbReference type="EMBL" id="CP000812">
    <property type="protein sequence ID" value="ABV32575.1"/>
    <property type="molecule type" value="Genomic_DNA"/>
</dbReference>
<dbReference type="PIRSF" id="PIRSF000114">
    <property type="entry name" value="Glycerol-3-P_dh"/>
    <property type="match status" value="1"/>
</dbReference>
<feature type="binding site" evidence="16">
    <location>
        <position position="248"/>
    </location>
    <ligand>
        <name>NAD(+)</name>
        <dbReference type="ChEBI" id="CHEBI:57540"/>
    </ligand>
</feature>
<dbReference type="GO" id="GO:0005829">
    <property type="term" value="C:cytosol"/>
    <property type="evidence" value="ECO:0007669"/>
    <property type="project" value="TreeGrafter"/>
</dbReference>
<dbReference type="Gene3D" id="1.10.1040.10">
    <property type="entry name" value="N-(1-d-carboxylethyl)-l-norvaline Dehydrogenase, domain 2"/>
    <property type="match status" value="1"/>
</dbReference>
<feature type="domain" description="Glycerol-3-phosphate dehydrogenase NAD-dependent N-terminal" evidence="18">
    <location>
        <begin position="4"/>
        <end position="150"/>
    </location>
</feature>
<feature type="binding site" evidence="13">
    <location>
        <position position="133"/>
    </location>
    <ligand>
        <name>NADPH</name>
        <dbReference type="ChEBI" id="CHEBI:57783"/>
    </ligand>
</feature>
<reference evidence="20 21" key="2">
    <citation type="journal article" date="2009" name="Proc. Natl. Acad. Sci. U.S.A.">
        <title>On the chimeric nature, thermophilic origin, and phylogenetic placement of the Thermotogales.</title>
        <authorList>
            <person name="Zhaxybayeva O."/>
            <person name="Swithers K.S."/>
            <person name="Lapierre P."/>
            <person name="Fournier G.P."/>
            <person name="Bickhart D.M."/>
            <person name="DeBoy R.T."/>
            <person name="Nelson K.E."/>
            <person name="Nesbo C.L."/>
            <person name="Doolittle W.F."/>
            <person name="Gogarten J.P."/>
            <person name="Noll K.M."/>
        </authorList>
    </citation>
    <scope>NUCLEOTIDE SEQUENCE [LARGE SCALE GENOMIC DNA]</scope>
    <source>
        <strain evidence="21">ATCC BAA-301 / DSM 14385 / NBRC 107922 / TMO</strain>
    </source>
</reference>
<feature type="binding site" evidence="13">
    <location>
        <position position="183"/>
    </location>
    <ligand>
        <name>sn-glycerol 3-phosphate</name>
        <dbReference type="ChEBI" id="CHEBI:57597"/>
    </ligand>
</feature>
<feature type="binding site" evidence="13">
    <location>
        <position position="248"/>
    </location>
    <ligand>
        <name>sn-glycerol 3-phosphate</name>
        <dbReference type="ChEBI" id="CHEBI:57597"/>
    </ligand>
</feature>
<feature type="binding site" evidence="16">
    <location>
        <position position="133"/>
    </location>
    <ligand>
        <name>NAD(+)</name>
        <dbReference type="ChEBI" id="CHEBI:57540"/>
    </ligand>
</feature>
<evidence type="ECO:0000256" key="3">
    <source>
        <dbReference type="ARBA" id="ARBA00022857"/>
    </source>
</evidence>
<dbReference type="PRINTS" id="PR00077">
    <property type="entry name" value="GPDHDRGNASE"/>
</dbReference>
<evidence type="ECO:0000256" key="1">
    <source>
        <dbReference type="ARBA" id="ARBA00011009"/>
    </source>
</evidence>
<evidence type="ECO:0000256" key="5">
    <source>
        <dbReference type="ARBA" id="ARBA00023027"/>
    </source>
</evidence>
<evidence type="ECO:0000256" key="8">
    <source>
        <dbReference type="ARBA" id="ARBA00023264"/>
    </source>
</evidence>
<keyword evidence="7 13" id="KW-0594">Phospholipid biosynthesis</keyword>
<gene>
    <name evidence="13" type="primary">gpsA</name>
    <name evidence="20" type="ordered locus">Tlet_0002</name>
</gene>
<accession>A8F347</accession>
<dbReference type="InterPro" id="IPR008927">
    <property type="entry name" value="6-PGluconate_DH-like_C_sf"/>
</dbReference>
<feature type="binding site" evidence="13">
    <location>
        <position position="274"/>
    </location>
    <ligand>
        <name>NADPH</name>
        <dbReference type="ChEBI" id="CHEBI:57783"/>
    </ligand>
</feature>
<feature type="binding site" evidence="13">
    <location>
        <position position="11"/>
    </location>
    <ligand>
        <name>NADPH</name>
        <dbReference type="ChEBI" id="CHEBI:57783"/>
    </ligand>
</feature>
<reference evidence="20 21" key="1">
    <citation type="submission" date="2007-08" db="EMBL/GenBank/DDBJ databases">
        <title>Complete sequence of Thermotoga lettingae TMO.</title>
        <authorList>
            <consortium name="US DOE Joint Genome Institute"/>
            <person name="Copeland A."/>
            <person name="Lucas S."/>
            <person name="Lapidus A."/>
            <person name="Barry K."/>
            <person name="Glavina del Rio T."/>
            <person name="Dalin E."/>
            <person name="Tice H."/>
            <person name="Pitluck S."/>
            <person name="Foster B."/>
            <person name="Bruce D."/>
            <person name="Schmutz J."/>
            <person name="Larimer F."/>
            <person name="Land M."/>
            <person name="Hauser L."/>
            <person name="Kyrpides N."/>
            <person name="Mikhailova N."/>
            <person name="Nelson K."/>
            <person name="Gogarten J.P."/>
            <person name="Noll K."/>
            <person name="Richardson P."/>
        </authorList>
    </citation>
    <scope>NUCLEOTIDE SEQUENCE [LARGE SCALE GENOMIC DNA]</scope>
    <source>
        <strain evidence="21">ATCC BAA-301 / DSM 14385 / NBRC 107922 / TMO</strain>
    </source>
</reference>
<evidence type="ECO:0000256" key="16">
    <source>
        <dbReference type="PIRSR" id="PIRSR000114-3"/>
    </source>
</evidence>
<feature type="active site" description="Proton acceptor" evidence="13 14">
    <location>
        <position position="183"/>
    </location>
</feature>
<keyword evidence="4 13" id="KW-0560">Oxidoreductase</keyword>
<dbReference type="InterPro" id="IPR006168">
    <property type="entry name" value="G3P_DH_NAD-dep"/>
</dbReference>
<feature type="domain" description="Glycerol-3-phosphate dehydrogenase NAD-dependent C-terminal" evidence="19">
    <location>
        <begin position="172"/>
        <end position="313"/>
    </location>
</feature>
<comment type="caution">
    <text evidence="13">Lacks conserved residue(s) required for the propagation of feature annotation.</text>
</comment>
<dbReference type="InterPro" id="IPR013328">
    <property type="entry name" value="6PGD_dom2"/>
</dbReference>
<dbReference type="Gene3D" id="3.40.50.720">
    <property type="entry name" value="NAD(P)-binding Rossmann-like Domain"/>
    <property type="match status" value="1"/>
</dbReference>
<keyword evidence="2 13" id="KW-0444">Lipid biosynthesis</keyword>
<comment type="subcellular location">
    <subcellularLocation>
        <location evidence="13">Cytoplasm</location>
    </subcellularLocation>
</comment>
<keyword evidence="13" id="KW-0547">Nucleotide-binding</keyword>
<evidence type="ECO:0000256" key="2">
    <source>
        <dbReference type="ARBA" id="ARBA00022516"/>
    </source>
</evidence>
<dbReference type="HOGENOM" id="CLU_033449_0_2_0"/>
<dbReference type="InterPro" id="IPR036291">
    <property type="entry name" value="NAD(P)-bd_dom_sf"/>
</dbReference>
<dbReference type="GO" id="GO:0046167">
    <property type="term" value="P:glycerol-3-phosphate biosynthetic process"/>
    <property type="evidence" value="ECO:0007669"/>
    <property type="project" value="UniProtKB-UniRule"/>
</dbReference>
<dbReference type="PANTHER" id="PTHR11728">
    <property type="entry name" value="GLYCEROL-3-PHOSPHATE DEHYDROGENASE"/>
    <property type="match status" value="1"/>
</dbReference>
<dbReference type="GO" id="GO:0008654">
    <property type="term" value="P:phospholipid biosynthetic process"/>
    <property type="evidence" value="ECO:0007669"/>
    <property type="project" value="UniProtKB-KW"/>
</dbReference>
<comment type="catalytic activity">
    <reaction evidence="13">
        <text>sn-glycerol 3-phosphate + NAD(+) = dihydroxyacetone phosphate + NADH + H(+)</text>
        <dbReference type="Rhea" id="RHEA:11092"/>
        <dbReference type="ChEBI" id="CHEBI:15378"/>
        <dbReference type="ChEBI" id="CHEBI:57540"/>
        <dbReference type="ChEBI" id="CHEBI:57597"/>
        <dbReference type="ChEBI" id="CHEBI:57642"/>
        <dbReference type="ChEBI" id="CHEBI:57945"/>
        <dbReference type="EC" id="1.1.1.94"/>
    </reaction>
</comment>
<dbReference type="SUPFAM" id="SSF48179">
    <property type="entry name" value="6-phosphogluconate dehydrogenase C-terminal domain-like"/>
    <property type="match status" value="1"/>
</dbReference>
<evidence type="ECO:0000259" key="18">
    <source>
        <dbReference type="Pfam" id="PF01210"/>
    </source>
</evidence>
<comment type="similarity">
    <text evidence="1 13 17">Belongs to the NAD-dependent glycerol-3-phosphate dehydrogenase family.</text>
</comment>
<dbReference type="PANTHER" id="PTHR11728:SF1">
    <property type="entry name" value="GLYCEROL-3-PHOSPHATE DEHYDROGENASE [NAD(+)] 2, CHLOROPLASTIC"/>
    <property type="match status" value="1"/>
</dbReference>
<dbReference type="KEGG" id="tle:Tlet_0002"/>
<dbReference type="GO" id="GO:0141152">
    <property type="term" value="F:glycerol-3-phosphate dehydrogenase (NAD+) activity"/>
    <property type="evidence" value="ECO:0007669"/>
    <property type="project" value="RHEA"/>
</dbReference>
<feature type="binding site" evidence="13">
    <location>
        <position position="102"/>
    </location>
    <ligand>
        <name>sn-glycerol 3-phosphate</name>
        <dbReference type="ChEBI" id="CHEBI:57597"/>
    </ligand>
</feature>
<evidence type="ECO:0000256" key="13">
    <source>
        <dbReference type="HAMAP-Rule" id="MF_00394"/>
    </source>
</evidence>
<proteinExistence type="inferred from homology"/>
<evidence type="ECO:0000256" key="17">
    <source>
        <dbReference type="RuleBase" id="RU000437"/>
    </source>
</evidence>
<feature type="binding site" evidence="13">
    <location>
        <position position="10"/>
    </location>
    <ligand>
        <name>NADPH</name>
        <dbReference type="ChEBI" id="CHEBI:57783"/>
    </ligand>
</feature>
<feature type="binding site" evidence="13">
    <location>
        <position position="48"/>
    </location>
    <ligand>
        <name>NADPH</name>
        <dbReference type="ChEBI" id="CHEBI:57783"/>
    </ligand>
</feature>
<dbReference type="GO" id="GO:0005975">
    <property type="term" value="P:carbohydrate metabolic process"/>
    <property type="evidence" value="ECO:0007669"/>
    <property type="project" value="InterPro"/>
</dbReference>
<dbReference type="FunFam" id="1.10.1040.10:FF:000001">
    <property type="entry name" value="Glycerol-3-phosphate dehydrogenase [NAD(P)+]"/>
    <property type="match status" value="1"/>
</dbReference>
<dbReference type="InterPro" id="IPR011128">
    <property type="entry name" value="G3P_DH_NAD-dep_N"/>
</dbReference>
<dbReference type="SUPFAM" id="SSF51735">
    <property type="entry name" value="NAD(P)-binding Rossmann-fold domains"/>
    <property type="match status" value="1"/>
</dbReference>
<evidence type="ECO:0000256" key="12">
    <source>
        <dbReference type="ARBA" id="ARBA00080511"/>
    </source>
</evidence>
<feature type="binding site" evidence="15">
    <location>
        <position position="102"/>
    </location>
    <ligand>
        <name>substrate</name>
    </ligand>
</feature>
<protein>
    <recommendedName>
        <fullName evidence="11 13">Glycerol-3-phosphate dehydrogenase [NAD(P)+]</fullName>
        <ecNumber evidence="10 13">1.1.1.94</ecNumber>
    </recommendedName>
    <alternativeName>
        <fullName evidence="13">NAD(P)(+)-dependent glycerol-3-phosphate dehydrogenase</fullName>
    </alternativeName>
    <alternativeName>
        <fullName evidence="12 13">NAD(P)H-dependent dihydroxyacetone-phosphate reductase</fullName>
    </alternativeName>
</protein>
<feature type="binding site" evidence="16">
    <location>
        <begin position="7"/>
        <end position="12"/>
    </location>
    <ligand>
        <name>NAD(+)</name>
        <dbReference type="ChEBI" id="CHEBI:57540"/>
    </ligand>
</feature>
<keyword evidence="6 13" id="KW-0443">Lipid metabolism</keyword>
<keyword evidence="5 13" id="KW-0520">NAD</keyword>
<dbReference type="OrthoDB" id="9812273at2"/>